<evidence type="ECO:0000313" key="2">
    <source>
        <dbReference type="Proteomes" id="UP000196778"/>
    </source>
</evidence>
<name>A0A1R4JPF4_9MICO</name>
<protein>
    <submittedName>
        <fullName evidence="1">Uncharacterized protein</fullName>
    </submittedName>
</protein>
<reference evidence="2" key="1">
    <citation type="submission" date="2017-02" db="EMBL/GenBank/DDBJ databases">
        <authorList>
            <person name="Dridi B."/>
        </authorList>
    </citation>
    <scope>NUCLEOTIDE SEQUENCE [LARGE SCALE GENOMIC DNA]</scope>
    <source>
        <strain evidence="2">EB411</strain>
    </source>
</reference>
<gene>
    <name evidence="1" type="ORF">FM119_08625</name>
</gene>
<dbReference type="EMBL" id="FUKR01000050">
    <property type="protein sequence ID" value="SJN33878.1"/>
    <property type="molecule type" value="Genomic_DNA"/>
</dbReference>
<proteinExistence type="predicted"/>
<keyword evidence="2" id="KW-1185">Reference proteome</keyword>
<dbReference type="Proteomes" id="UP000196778">
    <property type="component" value="Unassembled WGS sequence"/>
</dbReference>
<organism evidence="1 2">
    <name type="scientific">Mycetocola reblochoni REB411</name>
    <dbReference type="NCBI Taxonomy" id="1255698"/>
    <lineage>
        <taxon>Bacteria</taxon>
        <taxon>Bacillati</taxon>
        <taxon>Actinomycetota</taxon>
        <taxon>Actinomycetes</taxon>
        <taxon>Micrococcales</taxon>
        <taxon>Microbacteriaceae</taxon>
        <taxon>Mycetocola</taxon>
    </lineage>
</organism>
<dbReference type="AlphaFoldDB" id="A0A1R4JPF4"/>
<accession>A0A1R4JPF4</accession>
<evidence type="ECO:0000313" key="1">
    <source>
        <dbReference type="EMBL" id="SJN33878.1"/>
    </source>
</evidence>
<sequence>MPQREADGRLVFVSTPYAERLSVLITHETALRQKRDQVFELTAS</sequence>